<dbReference type="PANTHER" id="PTHR30269:SF37">
    <property type="entry name" value="MEMBRANE TRANSPORTER PROTEIN"/>
    <property type="match status" value="1"/>
</dbReference>
<evidence type="ECO:0000256" key="6">
    <source>
        <dbReference type="ARBA" id="ARBA00022989"/>
    </source>
</evidence>
<feature type="transmembrane region" description="Helical" evidence="8">
    <location>
        <begin position="173"/>
        <end position="196"/>
    </location>
</feature>
<keyword evidence="10" id="KW-1185">Reference proteome</keyword>
<evidence type="ECO:0000313" key="10">
    <source>
        <dbReference type="Proteomes" id="UP000253759"/>
    </source>
</evidence>
<keyword evidence="6 8" id="KW-1133">Transmembrane helix</keyword>
<dbReference type="EMBL" id="QQNH01000016">
    <property type="protein sequence ID" value="RDE08488.1"/>
    <property type="molecule type" value="Genomic_DNA"/>
</dbReference>
<accession>A0A369W1S1</accession>
<dbReference type="Pfam" id="PF01925">
    <property type="entry name" value="TauE"/>
    <property type="match status" value="1"/>
</dbReference>
<reference evidence="10" key="1">
    <citation type="submission" date="2018-07" db="EMBL/GenBank/DDBJ databases">
        <authorList>
            <person name="Liu B.-T."/>
            <person name="Du Z."/>
        </authorList>
    </citation>
    <scope>NUCLEOTIDE SEQUENCE [LARGE SCALE GENOMIC DNA]</scope>
    <source>
        <strain evidence="10">XYN52</strain>
    </source>
</reference>
<gene>
    <name evidence="9" type="ORF">DVH29_11505</name>
</gene>
<feature type="transmembrane region" description="Helical" evidence="8">
    <location>
        <begin position="46"/>
        <end position="72"/>
    </location>
</feature>
<feature type="transmembrane region" description="Helical" evidence="8">
    <location>
        <begin position="240"/>
        <end position="258"/>
    </location>
</feature>
<organism evidence="9 10">
    <name type="scientific">Pelagibacterium lacus</name>
    <dbReference type="NCBI Taxonomy" id="2282655"/>
    <lineage>
        <taxon>Bacteria</taxon>
        <taxon>Pseudomonadati</taxon>
        <taxon>Pseudomonadota</taxon>
        <taxon>Alphaproteobacteria</taxon>
        <taxon>Hyphomicrobiales</taxon>
        <taxon>Devosiaceae</taxon>
        <taxon>Pelagibacterium</taxon>
    </lineage>
</organism>
<evidence type="ECO:0000256" key="2">
    <source>
        <dbReference type="ARBA" id="ARBA00009142"/>
    </source>
</evidence>
<evidence type="ECO:0000256" key="7">
    <source>
        <dbReference type="ARBA" id="ARBA00023136"/>
    </source>
</evidence>
<keyword evidence="3" id="KW-0813">Transport</keyword>
<feature type="transmembrane region" description="Helical" evidence="8">
    <location>
        <begin position="112"/>
        <end position="134"/>
    </location>
</feature>
<feature type="transmembrane region" description="Helical" evidence="8">
    <location>
        <begin position="208"/>
        <end position="228"/>
    </location>
</feature>
<feature type="transmembrane region" description="Helical" evidence="8">
    <location>
        <begin position="270"/>
        <end position="295"/>
    </location>
</feature>
<keyword evidence="5 8" id="KW-0812">Transmembrane</keyword>
<comment type="similarity">
    <text evidence="2 8">Belongs to the 4-toluene sulfonate uptake permease (TSUP) (TC 2.A.102) family.</text>
</comment>
<keyword evidence="4 8" id="KW-1003">Cell membrane</keyword>
<sequence length="297" mass="31030">MRAARASPIACSRCRSRPSRRSPIRTISASTARRPGPIRVPAVEPYLVIVLGGAALAGFVQGLSGFAFALVSLSVWAWAVSPELAAPMAVFGSLVGQLVTIPVVGANFRLKGLAPFIVGGVLGVPMGIFLLSLLDPTGFKLALGLFLLAYSPAMLFVSPSFRVTFGGNWANGAVGWLGGVFGGMGGLAGAIPTLWCTLTGMNKESQRGIMQGFNITMHVTTLIGYFLAGTISSPLVWQHFGLVAAALVAPALLGGYFFNRLDTRAFRRLVLLLLFVSGLVLTSATLPQVLAASALPN</sequence>
<evidence type="ECO:0000256" key="3">
    <source>
        <dbReference type="ARBA" id="ARBA00022448"/>
    </source>
</evidence>
<evidence type="ECO:0000256" key="8">
    <source>
        <dbReference type="RuleBase" id="RU363041"/>
    </source>
</evidence>
<feature type="transmembrane region" description="Helical" evidence="8">
    <location>
        <begin position="141"/>
        <end position="161"/>
    </location>
</feature>
<proteinExistence type="inferred from homology"/>
<evidence type="ECO:0000313" key="9">
    <source>
        <dbReference type="EMBL" id="RDE08488.1"/>
    </source>
</evidence>
<dbReference type="Proteomes" id="UP000253759">
    <property type="component" value="Unassembled WGS sequence"/>
</dbReference>
<dbReference type="PANTHER" id="PTHR30269">
    <property type="entry name" value="TRANSMEMBRANE PROTEIN YFCA"/>
    <property type="match status" value="1"/>
</dbReference>
<protein>
    <recommendedName>
        <fullName evidence="8">Probable membrane transporter protein</fullName>
    </recommendedName>
</protein>
<dbReference type="InterPro" id="IPR002781">
    <property type="entry name" value="TM_pro_TauE-like"/>
</dbReference>
<keyword evidence="7 8" id="KW-0472">Membrane</keyword>
<evidence type="ECO:0000256" key="5">
    <source>
        <dbReference type="ARBA" id="ARBA00022692"/>
    </source>
</evidence>
<dbReference type="GO" id="GO:0005886">
    <property type="term" value="C:plasma membrane"/>
    <property type="evidence" value="ECO:0007669"/>
    <property type="project" value="UniProtKB-SubCell"/>
</dbReference>
<dbReference type="AlphaFoldDB" id="A0A369W1S1"/>
<name>A0A369W1S1_9HYPH</name>
<evidence type="ECO:0000256" key="4">
    <source>
        <dbReference type="ARBA" id="ARBA00022475"/>
    </source>
</evidence>
<comment type="caution">
    <text evidence="9">The sequence shown here is derived from an EMBL/GenBank/DDBJ whole genome shotgun (WGS) entry which is preliminary data.</text>
</comment>
<comment type="subcellular location">
    <subcellularLocation>
        <location evidence="1 8">Cell membrane</location>
        <topology evidence="1 8">Multi-pass membrane protein</topology>
    </subcellularLocation>
</comment>
<evidence type="ECO:0000256" key="1">
    <source>
        <dbReference type="ARBA" id="ARBA00004651"/>
    </source>
</evidence>
<dbReference type="InterPro" id="IPR052017">
    <property type="entry name" value="TSUP"/>
</dbReference>